<dbReference type="EMBL" id="ML210222">
    <property type="protein sequence ID" value="TFK23283.1"/>
    <property type="molecule type" value="Genomic_DNA"/>
</dbReference>
<dbReference type="Gene3D" id="1.20.140.20">
    <property type="entry name" value="Alpha-ketoacid/pyruvate dehydrogenase kinase, N-terminal domain"/>
    <property type="match status" value="1"/>
</dbReference>
<evidence type="ECO:0000256" key="4">
    <source>
        <dbReference type="ARBA" id="ARBA00022777"/>
    </source>
</evidence>
<evidence type="ECO:0000313" key="9">
    <source>
        <dbReference type="EMBL" id="TFK23283.1"/>
    </source>
</evidence>
<dbReference type="SUPFAM" id="SSF69012">
    <property type="entry name" value="alpha-ketoacid dehydrogenase kinase, N-terminal domain"/>
    <property type="match status" value="1"/>
</dbReference>
<dbReference type="GO" id="GO:0005759">
    <property type="term" value="C:mitochondrial matrix"/>
    <property type="evidence" value="ECO:0007669"/>
    <property type="project" value="UniProtKB-SubCell"/>
</dbReference>
<dbReference type="SUPFAM" id="SSF55874">
    <property type="entry name" value="ATPase domain of HSP90 chaperone/DNA topoisomerase II/histidine kinase"/>
    <property type="match status" value="2"/>
</dbReference>
<reference evidence="9 10" key="1">
    <citation type="journal article" date="2019" name="Nat. Ecol. Evol.">
        <title>Megaphylogeny resolves global patterns of mushroom evolution.</title>
        <authorList>
            <person name="Varga T."/>
            <person name="Krizsan K."/>
            <person name="Foldi C."/>
            <person name="Dima B."/>
            <person name="Sanchez-Garcia M."/>
            <person name="Sanchez-Ramirez S."/>
            <person name="Szollosi G.J."/>
            <person name="Szarkandi J.G."/>
            <person name="Papp V."/>
            <person name="Albert L."/>
            <person name="Andreopoulos W."/>
            <person name="Angelini C."/>
            <person name="Antonin V."/>
            <person name="Barry K.W."/>
            <person name="Bougher N.L."/>
            <person name="Buchanan P."/>
            <person name="Buyck B."/>
            <person name="Bense V."/>
            <person name="Catcheside P."/>
            <person name="Chovatia M."/>
            <person name="Cooper J."/>
            <person name="Damon W."/>
            <person name="Desjardin D."/>
            <person name="Finy P."/>
            <person name="Geml J."/>
            <person name="Haridas S."/>
            <person name="Hughes K."/>
            <person name="Justo A."/>
            <person name="Karasinski D."/>
            <person name="Kautmanova I."/>
            <person name="Kiss B."/>
            <person name="Kocsube S."/>
            <person name="Kotiranta H."/>
            <person name="LaButti K.M."/>
            <person name="Lechner B.E."/>
            <person name="Liimatainen K."/>
            <person name="Lipzen A."/>
            <person name="Lukacs Z."/>
            <person name="Mihaltcheva S."/>
            <person name="Morgado L.N."/>
            <person name="Niskanen T."/>
            <person name="Noordeloos M.E."/>
            <person name="Ohm R.A."/>
            <person name="Ortiz-Santana B."/>
            <person name="Ovrebo C."/>
            <person name="Racz N."/>
            <person name="Riley R."/>
            <person name="Savchenko A."/>
            <person name="Shiryaev A."/>
            <person name="Soop K."/>
            <person name="Spirin V."/>
            <person name="Szebenyi C."/>
            <person name="Tomsovsky M."/>
            <person name="Tulloss R.E."/>
            <person name="Uehling J."/>
            <person name="Grigoriev I.V."/>
            <person name="Vagvolgyi C."/>
            <person name="Papp T."/>
            <person name="Martin F.M."/>
            <person name="Miettinen O."/>
            <person name="Hibbett D.S."/>
            <person name="Nagy L.G."/>
        </authorList>
    </citation>
    <scope>NUCLEOTIDE SEQUENCE [LARGE SCALE GENOMIC DNA]</scope>
    <source>
        <strain evidence="9 10">CBS 121175</strain>
    </source>
</reference>
<dbReference type="InterPro" id="IPR036890">
    <property type="entry name" value="HATPase_C_sf"/>
</dbReference>
<evidence type="ECO:0000256" key="1">
    <source>
        <dbReference type="ARBA" id="ARBA00006155"/>
    </source>
</evidence>
<dbReference type="GO" id="GO:0010906">
    <property type="term" value="P:regulation of glucose metabolic process"/>
    <property type="evidence" value="ECO:0007669"/>
    <property type="project" value="TreeGrafter"/>
</dbReference>
<evidence type="ECO:0000259" key="8">
    <source>
        <dbReference type="Pfam" id="PF10436"/>
    </source>
</evidence>
<dbReference type="PANTHER" id="PTHR11947">
    <property type="entry name" value="PYRUVATE DEHYDROGENASE KINASE"/>
    <property type="match status" value="1"/>
</dbReference>
<keyword evidence="6 7" id="KW-0496">Mitochondrion</keyword>
<evidence type="ECO:0000256" key="5">
    <source>
        <dbReference type="ARBA" id="ARBA00022840"/>
    </source>
</evidence>
<evidence type="ECO:0000313" key="10">
    <source>
        <dbReference type="Proteomes" id="UP000307440"/>
    </source>
</evidence>
<dbReference type="Pfam" id="PF10436">
    <property type="entry name" value="BCDHK_Adom3"/>
    <property type="match status" value="1"/>
</dbReference>
<evidence type="ECO:0000256" key="3">
    <source>
        <dbReference type="ARBA" id="ARBA00022741"/>
    </source>
</evidence>
<dbReference type="Proteomes" id="UP000307440">
    <property type="component" value="Unassembled WGS sequence"/>
</dbReference>
<keyword evidence="4 7" id="KW-0418">Kinase</keyword>
<organism evidence="9 10">
    <name type="scientific">Coprinopsis marcescibilis</name>
    <name type="common">Agaric fungus</name>
    <name type="synonym">Psathyrella marcescibilis</name>
    <dbReference type="NCBI Taxonomy" id="230819"/>
    <lineage>
        <taxon>Eukaryota</taxon>
        <taxon>Fungi</taxon>
        <taxon>Dikarya</taxon>
        <taxon>Basidiomycota</taxon>
        <taxon>Agaricomycotina</taxon>
        <taxon>Agaricomycetes</taxon>
        <taxon>Agaricomycetidae</taxon>
        <taxon>Agaricales</taxon>
        <taxon>Agaricineae</taxon>
        <taxon>Psathyrellaceae</taxon>
        <taxon>Coprinopsis</taxon>
    </lineage>
</organism>
<accession>A0A5C3KTW1</accession>
<dbReference type="OrthoDB" id="3264224at2759"/>
<dbReference type="AlphaFoldDB" id="A0A5C3KTW1"/>
<keyword evidence="5 7" id="KW-0067">ATP-binding</keyword>
<dbReference type="InterPro" id="IPR039028">
    <property type="entry name" value="BCKD/PDK"/>
</dbReference>
<dbReference type="GO" id="GO:0004740">
    <property type="term" value="F:pyruvate dehydrogenase (acetyl-transferring) kinase activity"/>
    <property type="evidence" value="ECO:0007669"/>
    <property type="project" value="TreeGrafter"/>
</dbReference>
<comment type="similarity">
    <text evidence="1 7">Belongs to the PDK/BCKDK protein kinase family.</text>
</comment>
<dbReference type="PANTHER" id="PTHR11947:SF25">
    <property type="entry name" value="[PYRUVATE DEHYDROGENASE (ACETYL-TRANSFERRING)] KINASE 2, MITOCHONDRIAL"/>
    <property type="match status" value="1"/>
</dbReference>
<dbReference type="GO" id="GO:0005524">
    <property type="term" value="F:ATP binding"/>
    <property type="evidence" value="ECO:0007669"/>
    <property type="project" value="UniProtKB-UniRule"/>
</dbReference>
<dbReference type="InterPro" id="IPR018955">
    <property type="entry name" value="BCDHK/PDK_N"/>
</dbReference>
<dbReference type="InterPro" id="IPR036784">
    <property type="entry name" value="AK/P_DHK_N_sf"/>
</dbReference>
<keyword evidence="10" id="KW-1185">Reference proteome</keyword>
<keyword evidence="2 7" id="KW-0808">Transferase</keyword>
<evidence type="ECO:0000256" key="7">
    <source>
        <dbReference type="RuleBase" id="RU366032"/>
    </source>
</evidence>
<comment type="subcellular location">
    <subcellularLocation>
        <location evidence="7">Mitochondrion matrix</location>
    </subcellularLocation>
</comment>
<gene>
    <name evidence="9" type="ORF">FA15DRAFT_670680</name>
</gene>
<name>A0A5C3KTW1_COPMA</name>
<dbReference type="STRING" id="230819.A0A5C3KTW1"/>
<evidence type="ECO:0000256" key="6">
    <source>
        <dbReference type="ARBA" id="ARBA00023128"/>
    </source>
</evidence>
<proteinExistence type="inferred from homology"/>
<dbReference type="Gene3D" id="3.30.565.10">
    <property type="entry name" value="Histidine kinase-like ATPase, C-terminal domain"/>
    <property type="match status" value="1"/>
</dbReference>
<evidence type="ECO:0000256" key="2">
    <source>
        <dbReference type="ARBA" id="ARBA00022679"/>
    </source>
</evidence>
<sequence length="453" mass="51833">MSRHAARRIQAIHTHQHFKCDNLRAKPPTLPCHRRYSTFNFYQNRQLEQYANQDAKRLTLRQLVFFGRHLTEEKILKSANYVRTELPVRIAHRLRDLQALPYVVVTQEGVDKVYKLYWTAFDKFRHFPPINSLEENDKFCEFVSGLLDDHAVVIPNLSLGLSLSSPFLTPDKLDNFMRRMLVSRISRRVLAEHHIALSKTFRAKDTDKTGEPRVGIIYTALDVKRCIDRCSAILRDRPLWVHGNEDVKIDAWPEVVVEGHLDTKFAYIRDHFEYIMFELLKNAMTATVLKHPHGVPNLPPVRITISAGDDNIGLRISDQGGGLVSLSGPNHEPSDLVSFSHIRNASRLEDSRLGALRTASEEGLRATVQEQVSRWQKYSYYQPKNQEKQSEPEPPSAQIMNIVRSRIGIGLPMSNIYATYFGGSLELVSLDGWGTDVYLRLPKLGTNLEGIEL</sequence>
<feature type="domain" description="Branched-chain alpha-ketoacid dehydrogenase kinase/Pyruvate dehydrogenase kinase N-terminal" evidence="8">
    <location>
        <begin position="57"/>
        <end position="217"/>
    </location>
</feature>
<dbReference type="EC" id="2.7.11.-" evidence="7"/>
<protein>
    <recommendedName>
        <fullName evidence="7">Protein-serine/threonine kinase</fullName>
        <ecNumber evidence="7">2.7.11.-</ecNumber>
    </recommendedName>
</protein>
<keyword evidence="3 7" id="KW-0547">Nucleotide-binding</keyword>